<accession>A0AAD7CFM3</accession>
<keyword evidence="4" id="KW-1185">Reference proteome</keyword>
<feature type="region of interest" description="Disordered" evidence="1">
    <location>
        <begin position="22"/>
        <end position="50"/>
    </location>
</feature>
<dbReference type="Proteomes" id="UP001221142">
    <property type="component" value="Unassembled WGS sequence"/>
</dbReference>
<keyword evidence="2" id="KW-0732">Signal</keyword>
<protein>
    <submittedName>
        <fullName evidence="3">Uncharacterized protein</fullName>
    </submittedName>
</protein>
<dbReference type="AlphaFoldDB" id="A0AAD7CFM3"/>
<gene>
    <name evidence="3" type="ORF">FB45DRAFT_202041</name>
</gene>
<evidence type="ECO:0000256" key="2">
    <source>
        <dbReference type="SAM" id="SignalP"/>
    </source>
</evidence>
<evidence type="ECO:0000256" key="1">
    <source>
        <dbReference type="SAM" id="MobiDB-lite"/>
    </source>
</evidence>
<evidence type="ECO:0000313" key="4">
    <source>
        <dbReference type="Proteomes" id="UP001221142"/>
    </source>
</evidence>
<sequence>MSLFLSFLVLLTNLALSVHGKGGGHSSSSSHSTSGKSSGSSTTHITSSSTSHFHGVTIIKTGGSTKCYNERYIPHSTECGAEVSSHTHSVVPLSAAPLLVQT</sequence>
<evidence type="ECO:0000313" key="3">
    <source>
        <dbReference type="EMBL" id="KAJ7647550.1"/>
    </source>
</evidence>
<comment type="caution">
    <text evidence="3">The sequence shown here is derived from an EMBL/GenBank/DDBJ whole genome shotgun (WGS) entry which is preliminary data.</text>
</comment>
<reference evidence="3" key="1">
    <citation type="submission" date="2023-03" db="EMBL/GenBank/DDBJ databases">
        <title>Massive genome expansion in bonnet fungi (Mycena s.s.) driven by repeated elements and novel gene families across ecological guilds.</title>
        <authorList>
            <consortium name="Lawrence Berkeley National Laboratory"/>
            <person name="Harder C.B."/>
            <person name="Miyauchi S."/>
            <person name="Viragh M."/>
            <person name="Kuo A."/>
            <person name="Thoen E."/>
            <person name="Andreopoulos B."/>
            <person name="Lu D."/>
            <person name="Skrede I."/>
            <person name="Drula E."/>
            <person name="Henrissat B."/>
            <person name="Morin E."/>
            <person name="Kohler A."/>
            <person name="Barry K."/>
            <person name="LaButti K."/>
            <person name="Morin E."/>
            <person name="Salamov A."/>
            <person name="Lipzen A."/>
            <person name="Mereny Z."/>
            <person name="Hegedus B."/>
            <person name="Baldrian P."/>
            <person name="Stursova M."/>
            <person name="Weitz H."/>
            <person name="Taylor A."/>
            <person name="Grigoriev I.V."/>
            <person name="Nagy L.G."/>
            <person name="Martin F."/>
            <person name="Kauserud H."/>
        </authorList>
    </citation>
    <scope>NUCLEOTIDE SEQUENCE</scope>
    <source>
        <strain evidence="3">9284</strain>
    </source>
</reference>
<feature type="chain" id="PRO_5042173230" evidence="2">
    <location>
        <begin position="21"/>
        <end position="102"/>
    </location>
</feature>
<name>A0AAD7CFM3_9AGAR</name>
<organism evidence="3 4">
    <name type="scientific">Roridomyces roridus</name>
    <dbReference type="NCBI Taxonomy" id="1738132"/>
    <lineage>
        <taxon>Eukaryota</taxon>
        <taxon>Fungi</taxon>
        <taxon>Dikarya</taxon>
        <taxon>Basidiomycota</taxon>
        <taxon>Agaricomycotina</taxon>
        <taxon>Agaricomycetes</taxon>
        <taxon>Agaricomycetidae</taxon>
        <taxon>Agaricales</taxon>
        <taxon>Marasmiineae</taxon>
        <taxon>Mycenaceae</taxon>
        <taxon>Roridomyces</taxon>
    </lineage>
</organism>
<feature type="signal peptide" evidence="2">
    <location>
        <begin position="1"/>
        <end position="20"/>
    </location>
</feature>
<proteinExistence type="predicted"/>
<dbReference type="EMBL" id="JARKIF010000002">
    <property type="protein sequence ID" value="KAJ7647550.1"/>
    <property type="molecule type" value="Genomic_DNA"/>
</dbReference>
<feature type="compositionally biased region" description="Low complexity" evidence="1">
    <location>
        <begin position="26"/>
        <end position="50"/>
    </location>
</feature>